<gene>
    <name evidence="10" type="ORF">ACH4OY_06225</name>
</gene>
<dbReference type="PANTHER" id="PTHR43399">
    <property type="entry name" value="SUBTILISIN-RELATED"/>
    <property type="match status" value="1"/>
</dbReference>
<feature type="chain" id="PRO_5045341217" evidence="8">
    <location>
        <begin position="30"/>
        <end position="1123"/>
    </location>
</feature>
<feature type="signal peptide" evidence="8">
    <location>
        <begin position="1"/>
        <end position="29"/>
    </location>
</feature>
<keyword evidence="11" id="KW-1185">Reference proteome</keyword>
<evidence type="ECO:0000256" key="3">
    <source>
        <dbReference type="ARBA" id="ARBA00022801"/>
    </source>
</evidence>
<organism evidence="10 11">
    <name type="scientific">Micromonospora rubida</name>
    <dbReference type="NCBI Taxonomy" id="2697657"/>
    <lineage>
        <taxon>Bacteria</taxon>
        <taxon>Bacillati</taxon>
        <taxon>Actinomycetota</taxon>
        <taxon>Actinomycetes</taxon>
        <taxon>Micromonosporales</taxon>
        <taxon>Micromonosporaceae</taxon>
        <taxon>Micromonospora</taxon>
    </lineage>
</organism>
<evidence type="ECO:0000256" key="4">
    <source>
        <dbReference type="ARBA" id="ARBA00022825"/>
    </source>
</evidence>
<proteinExistence type="inferred from homology"/>
<keyword evidence="4 5" id="KW-0720">Serine protease</keyword>
<dbReference type="PIRSF" id="PIRSF037854">
    <property type="entry name" value="Dihydropyridine_esterase"/>
    <property type="match status" value="1"/>
</dbReference>
<name>A0ABW7SF26_9ACTN</name>
<comment type="similarity">
    <text evidence="1 5 6">Belongs to the peptidase S8 family.</text>
</comment>
<feature type="active site" description="Charge relay system" evidence="5">
    <location>
        <position position="272"/>
    </location>
</feature>
<dbReference type="InterPro" id="IPR015500">
    <property type="entry name" value="Peptidase_S8_subtilisin-rel"/>
</dbReference>
<dbReference type="InterPro" id="IPR051048">
    <property type="entry name" value="Peptidase_S8/S53_subtilisin"/>
</dbReference>
<feature type="region of interest" description="Disordered" evidence="7">
    <location>
        <begin position="28"/>
        <end position="50"/>
    </location>
</feature>
<dbReference type="InterPro" id="IPR013783">
    <property type="entry name" value="Ig-like_fold"/>
</dbReference>
<sequence>MHRTGRKSAGLALALGLVLAAPLTAPAGAAPATSPASATPTLFGAEPAGRTAGRPATVTLVTGDRVTVAASGAVSVRPGAGRDDLRFLVQRDRGHVTVLPQDTLPLLRSGKVDRRLFDVTGLIEAGYDDAHRDSLPLLVSYRSGEARRAVAGIAGTRVTRDLPAIGGAAVTAEKARAGAVWGAMTSGRASARVDTAEGVDRLWLDGRRKVTLDHSVPQIGAPAAHAAGLTGRGVTVAVLDTGVDPDHPDFAGRLAESRNFSEAPEPGDTVGHGTHVASIIAGSGAASGGKYRGVAPDATLLSGKVCESFGCTDSAILAGMQWAAAEKHATVVNLSLGGMDTPEVDPLEQAVQTLTAQTGTLFVIAAGNDGSDGSVGSPASADAALAVGAVDRDDELADFSSRGPRVGDDGLKPDITAPGVEIVAARAAGSDLGEPVGEKYMTLSGTSMATPHVAGSVALLAQQHPDWRAGALKATLMASAKPHPGQTAYQQGAGRVDVARAVGQQVTSEPASVSFGRAEWPHGDDPTIARTVTWRNTGTTPVTLDLTVEATGPGGDPAPAGLFQLGASRITVPAGGQAQATVTADTRVQGPDGYYTGRVVARSGATVAVTPIAVHREVESYEVTISHVGRDGRPATEYGTYLVDLETFEFPTDVYDADGTATVRVPKGRYGLASYLYATDANGEPTGATMLARPELAVDRALRLTLDARTAKPVLNTVPQRGATPRLVDVSATFFAEDTSSYSFSLWSDGFEGLTSGQIGPASTPERFVATIGSQWADRQAASSPYLYALLEAFPGRMPTGFVKHYRSRDLATVVHTFRDAYPGLKAERMVLGEPEYNTGGSALVLRTATPGRRVEHYSTNHVRWESELDFGTPNPDGWLDTQAVLRTPPKAYRAGRTSHETWGVAPFAPSFPARRWQSEGITRTGDTVVADLPVHSDAAGHPGGSLNDPQWTRLYREGKLVGESEYPGYGEFEVPAGAANYRLETSAKRGFTDLSTEVTSAWTFRSKHVPGDDFAVLPAMAVRFAPALQVDNSAPAGRSFTVPVLVERQDGAPAAKVAKLTVDASYDGGKTWRKAELRRQGSGWTATLTHPAGTGYVSLRATAKDTAGNTVTTRIIQAYRLR</sequence>
<evidence type="ECO:0000313" key="11">
    <source>
        <dbReference type="Proteomes" id="UP001611075"/>
    </source>
</evidence>
<feature type="region of interest" description="Disordered" evidence="7">
    <location>
        <begin position="507"/>
        <end position="526"/>
    </location>
</feature>
<dbReference type="RefSeq" id="WP_396676931.1">
    <property type="nucleotide sequence ID" value="NZ_JBIRPU010000003.1"/>
</dbReference>
<dbReference type="PROSITE" id="PS51892">
    <property type="entry name" value="SUBTILASE"/>
    <property type="match status" value="1"/>
</dbReference>
<dbReference type="Pfam" id="PF00082">
    <property type="entry name" value="Peptidase_S8"/>
    <property type="match status" value="1"/>
</dbReference>
<evidence type="ECO:0000313" key="10">
    <source>
        <dbReference type="EMBL" id="MFI0792284.1"/>
    </source>
</evidence>
<reference evidence="10 11" key="1">
    <citation type="submission" date="2024-10" db="EMBL/GenBank/DDBJ databases">
        <title>The Natural Products Discovery Center: Release of the First 8490 Sequenced Strains for Exploring Actinobacteria Biosynthetic Diversity.</title>
        <authorList>
            <person name="Kalkreuter E."/>
            <person name="Kautsar S.A."/>
            <person name="Yang D."/>
            <person name="Bader C.D."/>
            <person name="Teijaro C.N."/>
            <person name="Fluegel L."/>
            <person name="Davis C.M."/>
            <person name="Simpson J.R."/>
            <person name="Lauterbach L."/>
            <person name="Steele A.D."/>
            <person name="Gui C."/>
            <person name="Meng S."/>
            <person name="Li G."/>
            <person name="Viehrig K."/>
            <person name="Ye F."/>
            <person name="Su P."/>
            <person name="Kiefer A.F."/>
            <person name="Nichols A."/>
            <person name="Cepeda A.J."/>
            <person name="Yan W."/>
            <person name="Fan B."/>
            <person name="Jiang Y."/>
            <person name="Adhikari A."/>
            <person name="Zheng C.-J."/>
            <person name="Schuster L."/>
            <person name="Cowan T.M."/>
            <person name="Smanski M.J."/>
            <person name="Chevrette M.G."/>
            <person name="De Carvalho L.P.S."/>
            <person name="Shen B."/>
        </authorList>
    </citation>
    <scope>NUCLEOTIDE SEQUENCE [LARGE SCALE GENOMIC DNA]</scope>
    <source>
        <strain evidence="10 11">NPDC021253</strain>
    </source>
</reference>
<accession>A0ABW7SF26</accession>
<keyword evidence="3 5" id="KW-0378">Hydrolase</keyword>
<dbReference type="InterPro" id="IPR017297">
    <property type="entry name" value="Peptidase_S8A_DPH-A"/>
</dbReference>
<evidence type="ECO:0000256" key="8">
    <source>
        <dbReference type="SAM" id="SignalP"/>
    </source>
</evidence>
<dbReference type="PANTHER" id="PTHR43399:SF4">
    <property type="entry name" value="CELL WALL-ASSOCIATED PROTEASE"/>
    <property type="match status" value="1"/>
</dbReference>
<dbReference type="Proteomes" id="UP001611075">
    <property type="component" value="Unassembled WGS sequence"/>
</dbReference>
<evidence type="ECO:0000256" key="1">
    <source>
        <dbReference type="ARBA" id="ARBA00011073"/>
    </source>
</evidence>
<protein>
    <submittedName>
        <fullName evidence="10">S8 family serine peptidase</fullName>
    </submittedName>
</protein>
<dbReference type="InterPro" id="IPR014756">
    <property type="entry name" value="Ig_E-set"/>
</dbReference>
<keyword evidence="2 5" id="KW-0645">Protease</keyword>
<dbReference type="SUPFAM" id="SSF52743">
    <property type="entry name" value="Subtilisin-like"/>
    <property type="match status" value="1"/>
</dbReference>
<feature type="domain" description="Peptidase S8/S53" evidence="9">
    <location>
        <begin position="231"/>
        <end position="494"/>
    </location>
</feature>
<evidence type="ECO:0000256" key="2">
    <source>
        <dbReference type="ARBA" id="ARBA00022670"/>
    </source>
</evidence>
<dbReference type="InterPro" id="IPR000209">
    <property type="entry name" value="Peptidase_S8/S53_dom"/>
</dbReference>
<dbReference type="InterPro" id="IPR036852">
    <property type="entry name" value="Peptidase_S8/S53_dom_sf"/>
</dbReference>
<dbReference type="InterPro" id="IPR023828">
    <property type="entry name" value="Peptidase_S8_Ser-AS"/>
</dbReference>
<dbReference type="PROSITE" id="PS00137">
    <property type="entry name" value="SUBTILASE_HIS"/>
    <property type="match status" value="1"/>
</dbReference>
<dbReference type="InterPro" id="IPR023827">
    <property type="entry name" value="Peptidase_S8_Asp-AS"/>
</dbReference>
<evidence type="ECO:0000256" key="7">
    <source>
        <dbReference type="SAM" id="MobiDB-lite"/>
    </source>
</evidence>
<dbReference type="Gene3D" id="2.60.40.10">
    <property type="entry name" value="Immunoglobulins"/>
    <property type="match status" value="2"/>
</dbReference>
<feature type="compositionally biased region" description="Low complexity" evidence="7">
    <location>
        <begin position="28"/>
        <end position="42"/>
    </location>
</feature>
<feature type="active site" description="Charge relay system" evidence="5">
    <location>
        <position position="447"/>
    </location>
</feature>
<feature type="active site" description="Charge relay system" evidence="5">
    <location>
        <position position="240"/>
    </location>
</feature>
<dbReference type="PROSITE" id="PS00138">
    <property type="entry name" value="SUBTILASE_SER"/>
    <property type="match status" value="1"/>
</dbReference>
<dbReference type="PRINTS" id="PR00723">
    <property type="entry name" value="SUBTILISIN"/>
</dbReference>
<evidence type="ECO:0000256" key="5">
    <source>
        <dbReference type="PROSITE-ProRule" id="PRU01240"/>
    </source>
</evidence>
<keyword evidence="8" id="KW-0732">Signal</keyword>
<dbReference type="SUPFAM" id="SSF81296">
    <property type="entry name" value="E set domains"/>
    <property type="match status" value="1"/>
</dbReference>
<dbReference type="PROSITE" id="PS00136">
    <property type="entry name" value="SUBTILASE_ASP"/>
    <property type="match status" value="1"/>
</dbReference>
<comment type="caution">
    <text evidence="10">The sequence shown here is derived from an EMBL/GenBank/DDBJ whole genome shotgun (WGS) entry which is preliminary data.</text>
</comment>
<evidence type="ECO:0000256" key="6">
    <source>
        <dbReference type="RuleBase" id="RU003355"/>
    </source>
</evidence>
<dbReference type="InterPro" id="IPR022398">
    <property type="entry name" value="Peptidase_S8_His-AS"/>
</dbReference>
<evidence type="ECO:0000259" key="9">
    <source>
        <dbReference type="Pfam" id="PF00082"/>
    </source>
</evidence>
<dbReference type="EMBL" id="JBIRPU010000003">
    <property type="protein sequence ID" value="MFI0792284.1"/>
    <property type="molecule type" value="Genomic_DNA"/>
</dbReference>
<dbReference type="Gene3D" id="3.40.50.200">
    <property type="entry name" value="Peptidase S8/S53 domain"/>
    <property type="match status" value="1"/>
</dbReference>